<accession>A6TLA5</accession>
<dbReference type="eggNOG" id="COG1943">
    <property type="taxonomic scope" value="Bacteria"/>
</dbReference>
<dbReference type="GO" id="GO:0003677">
    <property type="term" value="F:DNA binding"/>
    <property type="evidence" value="ECO:0007669"/>
    <property type="project" value="InterPro"/>
</dbReference>
<evidence type="ECO:0000259" key="1">
    <source>
        <dbReference type="SMART" id="SM01321"/>
    </source>
</evidence>
<proteinExistence type="predicted"/>
<dbReference type="InterPro" id="IPR036515">
    <property type="entry name" value="Transposase_17_sf"/>
</dbReference>
<dbReference type="Proteomes" id="UP000001572">
    <property type="component" value="Chromosome"/>
</dbReference>
<evidence type="ECO:0000313" key="3">
    <source>
        <dbReference type="Proteomes" id="UP000001572"/>
    </source>
</evidence>
<dbReference type="PANTHER" id="PTHR34322">
    <property type="entry name" value="TRANSPOSASE, Y1_TNP DOMAIN-CONTAINING"/>
    <property type="match status" value="1"/>
</dbReference>
<dbReference type="EMBL" id="CP000724">
    <property type="protein sequence ID" value="ABR46973.1"/>
    <property type="molecule type" value="Genomic_DNA"/>
</dbReference>
<dbReference type="PANTHER" id="PTHR34322:SF2">
    <property type="entry name" value="TRANSPOSASE IS200-LIKE DOMAIN-CONTAINING PROTEIN"/>
    <property type="match status" value="1"/>
</dbReference>
<dbReference type="GO" id="GO:0004803">
    <property type="term" value="F:transposase activity"/>
    <property type="evidence" value="ECO:0007669"/>
    <property type="project" value="InterPro"/>
</dbReference>
<dbReference type="Pfam" id="PF01797">
    <property type="entry name" value="Y1_Tnp"/>
    <property type="match status" value="1"/>
</dbReference>
<gene>
    <name evidence="2" type="ordered locus">Amet_0748</name>
</gene>
<name>A6TLA5_ALKMQ</name>
<dbReference type="SUPFAM" id="SSF143422">
    <property type="entry name" value="Transposase IS200-like"/>
    <property type="match status" value="1"/>
</dbReference>
<organism evidence="2 3">
    <name type="scientific">Alkaliphilus metalliredigens (strain QYMF)</name>
    <dbReference type="NCBI Taxonomy" id="293826"/>
    <lineage>
        <taxon>Bacteria</taxon>
        <taxon>Bacillati</taxon>
        <taxon>Bacillota</taxon>
        <taxon>Clostridia</taxon>
        <taxon>Peptostreptococcales</taxon>
        <taxon>Natronincolaceae</taxon>
        <taxon>Alkaliphilus</taxon>
    </lineage>
</organism>
<dbReference type="HOGENOM" id="CLU_068226_0_2_9"/>
<dbReference type="InterPro" id="IPR002686">
    <property type="entry name" value="Transposase_17"/>
</dbReference>
<dbReference type="KEGG" id="amt:Amet_0748"/>
<dbReference type="RefSeq" id="WP_012062016.1">
    <property type="nucleotide sequence ID" value="NC_009633.1"/>
</dbReference>
<dbReference type="STRING" id="293826.Amet_0748"/>
<protein>
    <recommendedName>
        <fullName evidence="1">Transposase IS200-like domain-containing protein</fullName>
    </recommendedName>
</protein>
<sequence length="254" mass="30348">MPREAREKSKTGIYHVMVRGINQQDIFEDDDDRQRYLETITRYKNELDFEVYAYCLMNNHVHLLIQEKEAELSKIFKKIGTSYVHYFNWKYERNGHLFQDRYKSEVVETDSYLHTVIRYIHQNPVKAKISGINEYKWSSYNDYIEGHGISDVEFYLEMLGKEKDMATRRYIHYMNELSDDQCLEIVNTLRISDEKARERIKEIGNLKNISDLQKLEKDMRNKILGKTKEIEGISILQISRITGITRQVIKKSQQ</sequence>
<reference evidence="3" key="1">
    <citation type="journal article" date="2016" name="Genome Announc.">
        <title>Complete genome sequence of Alkaliphilus metalliredigens strain QYMF, an alkaliphilic and metal-reducing bacterium isolated from borax-contaminated leachate ponds.</title>
        <authorList>
            <person name="Hwang C."/>
            <person name="Copeland A."/>
            <person name="Lucas S."/>
            <person name="Lapidus A."/>
            <person name="Barry K."/>
            <person name="Detter J.C."/>
            <person name="Glavina Del Rio T."/>
            <person name="Hammon N."/>
            <person name="Israni S."/>
            <person name="Dalin E."/>
            <person name="Tice H."/>
            <person name="Pitluck S."/>
            <person name="Chertkov O."/>
            <person name="Brettin T."/>
            <person name="Bruce D."/>
            <person name="Han C."/>
            <person name="Schmutz J."/>
            <person name="Larimer F."/>
            <person name="Land M.L."/>
            <person name="Hauser L."/>
            <person name="Kyrpides N."/>
            <person name="Mikhailova N."/>
            <person name="Ye Q."/>
            <person name="Zhou J."/>
            <person name="Richardson P."/>
            <person name="Fields M.W."/>
        </authorList>
    </citation>
    <scope>NUCLEOTIDE SEQUENCE [LARGE SCALE GENOMIC DNA]</scope>
    <source>
        <strain evidence="3">QYMF</strain>
    </source>
</reference>
<dbReference type="SMART" id="SM01321">
    <property type="entry name" value="Y1_Tnp"/>
    <property type="match status" value="1"/>
</dbReference>
<keyword evidence="3" id="KW-1185">Reference proteome</keyword>
<dbReference type="GO" id="GO:0006313">
    <property type="term" value="P:DNA transposition"/>
    <property type="evidence" value="ECO:0007669"/>
    <property type="project" value="InterPro"/>
</dbReference>
<dbReference type="AlphaFoldDB" id="A6TLA5"/>
<dbReference type="OrthoDB" id="9788881at2"/>
<feature type="domain" description="Transposase IS200-like" evidence="1">
    <location>
        <begin position="9"/>
        <end position="123"/>
    </location>
</feature>
<evidence type="ECO:0000313" key="2">
    <source>
        <dbReference type="EMBL" id="ABR46973.1"/>
    </source>
</evidence>
<dbReference type="Gene3D" id="3.30.70.1290">
    <property type="entry name" value="Transposase IS200-like"/>
    <property type="match status" value="1"/>
</dbReference>